<evidence type="ECO:0000256" key="2">
    <source>
        <dbReference type="ARBA" id="ARBA00005583"/>
    </source>
</evidence>
<evidence type="ECO:0000256" key="6">
    <source>
        <dbReference type="ARBA" id="ARBA00023136"/>
    </source>
</evidence>
<evidence type="ECO:0000256" key="1">
    <source>
        <dbReference type="ARBA" id="ARBA00004141"/>
    </source>
</evidence>
<sequence>MISILLAAAFGLILSLVGTPLFTKLLVRQQYGQFIREDGPTSHQTKRGTPTMGGVVIIVATLLAFFLSLAINGLVFGGNPVPSVSALLLLFLMIGMAGVGFIDDFKKIARKQSLGLTPKGKIVLQGTVGIIFGVLALTIPNENGWTPASTHISFTRDIPWLDLSFGLPILGIILFVVWANLISTATTNAVNLTDGLDGLATGASILVFSGYLMISMWQANHLCESVSPGAVCYEVRDPAQLSVVAAALVGALIGFLWWNTSPATIFMGDTGSLGLGGALAAFAMLTRTEILLVLLAGLFVMISASVIIQVGYFKISGGKRVFKMAPLQHHFELKGWKEVTVVVRFWIIAGLFVALALGVFYGDWLISHGGVTL</sequence>
<comment type="catalytic activity">
    <reaction evidence="7">
        <text>UDP-N-acetyl-alpha-D-muramoyl-L-alanyl-gamma-D-glutamyl-meso-2,6-diaminopimeloyl-D-alanyl-D-alanine + di-trans,octa-cis-undecaprenyl phosphate = di-trans,octa-cis-undecaprenyl diphospho-N-acetyl-alpha-D-muramoyl-L-alanyl-D-glutamyl-meso-2,6-diaminopimeloyl-D-alanyl-D-alanine + UMP</text>
        <dbReference type="Rhea" id="RHEA:28386"/>
        <dbReference type="ChEBI" id="CHEBI:57865"/>
        <dbReference type="ChEBI" id="CHEBI:60392"/>
        <dbReference type="ChEBI" id="CHEBI:61386"/>
        <dbReference type="ChEBI" id="CHEBI:61387"/>
        <dbReference type="EC" id="2.7.8.13"/>
    </reaction>
</comment>
<dbReference type="NCBIfam" id="TIGR00445">
    <property type="entry name" value="mraY"/>
    <property type="match status" value="1"/>
</dbReference>
<gene>
    <name evidence="7" type="primary">mraY</name>
    <name evidence="10" type="ORF">GMA10_05345</name>
</gene>
<keyword evidence="7" id="KW-0133">Cell shape</keyword>
<feature type="transmembrane region" description="Helical" evidence="7">
    <location>
        <begin position="160"/>
        <end position="183"/>
    </location>
</feature>
<keyword evidence="4 7" id="KW-0812">Transmembrane</keyword>
<feature type="transmembrane region" description="Helical" evidence="7">
    <location>
        <begin position="341"/>
        <end position="361"/>
    </location>
</feature>
<dbReference type="EMBL" id="WOGT01000002">
    <property type="protein sequence ID" value="MUN54640.1"/>
    <property type="molecule type" value="Genomic_DNA"/>
</dbReference>
<dbReference type="AlphaFoldDB" id="A0A7K1LHQ1"/>
<dbReference type="InterPro" id="IPR000715">
    <property type="entry name" value="Glycosyl_transferase_4"/>
</dbReference>
<feature type="transmembrane region" description="Helical" evidence="7">
    <location>
        <begin position="265"/>
        <end position="284"/>
    </location>
</feature>
<feature type="transmembrane region" description="Helical" evidence="7">
    <location>
        <begin position="48"/>
        <end position="71"/>
    </location>
</feature>
<comment type="cofactor">
    <cofactor evidence="7 9">
        <name>Mg(2+)</name>
        <dbReference type="ChEBI" id="CHEBI:18420"/>
    </cofactor>
</comment>
<keyword evidence="7" id="KW-0961">Cell wall biogenesis/degradation</keyword>
<keyword evidence="3 7" id="KW-0808">Transferase</keyword>
<protein>
    <recommendedName>
        <fullName evidence="7 8">Phospho-N-acetylmuramoyl-pentapeptide-transferase</fullName>
        <ecNumber evidence="7 8">2.7.8.13</ecNumber>
    </recommendedName>
    <alternativeName>
        <fullName evidence="7">UDP-MurNAc-pentapeptide phosphotransferase</fullName>
    </alternativeName>
</protein>
<keyword evidence="7 9" id="KW-0479">Metal-binding</keyword>
<dbReference type="UniPathway" id="UPA00219"/>
<evidence type="ECO:0000313" key="10">
    <source>
        <dbReference type="EMBL" id="MUN54640.1"/>
    </source>
</evidence>
<name>A0A7K1LHQ1_9MICC</name>
<evidence type="ECO:0000256" key="8">
    <source>
        <dbReference type="NCBIfam" id="TIGR00445"/>
    </source>
</evidence>
<keyword evidence="5 7" id="KW-1133">Transmembrane helix</keyword>
<comment type="caution">
    <text evidence="10">The sequence shown here is derived from an EMBL/GenBank/DDBJ whole genome shotgun (WGS) entry which is preliminary data.</text>
</comment>
<feature type="binding site" evidence="9">
    <location>
        <position position="191"/>
    </location>
    <ligand>
        <name>Mg(2+)</name>
        <dbReference type="ChEBI" id="CHEBI:18420"/>
    </ligand>
</feature>
<feature type="transmembrane region" description="Helical" evidence="7">
    <location>
        <begin position="122"/>
        <end position="140"/>
    </location>
</feature>
<evidence type="ECO:0000256" key="9">
    <source>
        <dbReference type="PIRSR" id="PIRSR600715-1"/>
    </source>
</evidence>
<feature type="transmembrane region" description="Helical" evidence="7">
    <location>
        <begin position="6"/>
        <end position="27"/>
    </location>
</feature>
<dbReference type="PROSITE" id="PS01347">
    <property type="entry name" value="MRAY_1"/>
    <property type="match status" value="1"/>
</dbReference>
<evidence type="ECO:0000256" key="4">
    <source>
        <dbReference type="ARBA" id="ARBA00022692"/>
    </source>
</evidence>
<dbReference type="PROSITE" id="PS01348">
    <property type="entry name" value="MRAY_2"/>
    <property type="match status" value="1"/>
</dbReference>
<comment type="pathway">
    <text evidence="7">Cell wall biogenesis; peptidoglycan biosynthesis.</text>
</comment>
<dbReference type="GO" id="GO:0005886">
    <property type="term" value="C:plasma membrane"/>
    <property type="evidence" value="ECO:0007669"/>
    <property type="project" value="UniProtKB-SubCell"/>
</dbReference>
<keyword evidence="7" id="KW-1003">Cell membrane</keyword>
<dbReference type="PANTHER" id="PTHR22926:SF5">
    <property type="entry name" value="PHOSPHO-N-ACETYLMURAMOYL-PENTAPEPTIDE-TRANSFERASE HOMOLOG"/>
    <property type="match status" value="1"/>
</dbReference>
<proteinExistence type="inferred from homology"/>
<dbReference type="GO" id="GO:0008963">
    <property type="term" value="F:phospho-N-acetylmuramoyl-pentapeptide-transferase activity"/>
    <property type="evidence" value="ECO:0007669"/>
    <property type="project" value="UniProtKB-UniRule"/>
</dbReference>
<evidence type="ECO:0000313" key="11">
    <source>
        <dbReference type="Proteomes" id="UP000462152"/>
    </source>
</evidence>
<dbReference type="GO" id="GO:0009252">
    <property type="term" value="P:peptidoglycan biosynthetic process"/>
    <property type="evidence" value="ECO:0007669"/>
    <property type="project" value="UniProtKB-UniRule"/>
</dbReference>
<dbReference type="RefSeq" id="WP_129315334.1">
    <property type="nucleotide sequence ID" value="NZ_CP197643.1"/>
</dbReference>
<dbReference type="HAMAP" id="MF_00038">
    <property type="entry name" value="MraY"/>
    <property type="match status" value="1"/>
</dbReference>
<keyword evidence="7" id="KW-0573">Peptidoglycan synthesis</keyword>
<dbReference type="Proteomes" id="UP000462152">
    <property type="component" value="Unassembled WGS sequence"/>
</dbReference>
<accession>A0A7K1LHQ1</accession>
<reference evidence="10 11" key="1">
    <citation type="submission" date="2019-12" db="EMBL/GenBank/DDBJ databases">
        <authorList>
            <person name="Li J."/>
            <person name="Shi Y."/>
            <person name="Xu G."/>
            <person name="Xiao D."/>
            <person name="Ran X."/>
        </authorList>
    </citation>
    <scope>NUCLEOTIDE SEQUENCE [LARGE SCALE GENOMIC DNA]</scope>
    <source>
        <strain evidence="10 11">JCM 15915</strain>
    </source>
</reference>
<dbReference type="InterPro" id="IPR003524">
    <property type="entry name" value="PNAcMuramoyl-5peptid_Trfase"/>
</dbReference>
<feature type="transmembrane region" description="Helical" evidence="7">
    <location>
        <begin position="83"/>
        <end position="102"/>
    </location>
</feature>
<dbReference type="GO" id="GO:0046872">
    <property type="term" value="F:metal ion binding"/>
    <property type="evidence" value="ECO:0007669"/>
    <property type="project" value="UniProtKB-KW"/>
</dbReference>
<feature type="transmembrane region" description="Helical" evidence="7">
    <location>
        <begin position="239"/>
        <end position="258"/>
    </location>
</feature>
<evidence type="ECO:0000256" key="3">
    <source>
        <dbReference type="ARBA" id="ARBA00022679"/>
    </source>
</evidence>
<comment type="subcellular location">
    <subcellularLocation>
        <location evidence="7">Cell membrane</location>
        <topology evidence="7">Multi-pass membrane protein</topology>
    </subcellularLocation>
    <subcellularLocation>
        <location evidence="1">Membrane</location>
        <topology evidence="1">Multi-pass membrane protein</topology>
    </subcellularLocation>
</comment>
<organism evidence="10 11">
    <name type="scientific">Rothia koreensis</name>
    <dbReference type="NCBI Taxonomy" id="592378"/>
    <lineage>
        <taxon>Bacteria</taxon>
        <taxon>Bacillati</taxon>
        <taxon>Actinomycetota</taxon>
        <taxon>Actinomycetes</taxon>
        <taxon>Micrococcales</taxon>
        <taxon>Micrococcaceae</taxon>
        <taxon>Rothia</taxon>
    </lineage>
</organism>
<keyword evidence="6 7" id="KW-0472">Membrane</keyword>
<keyword evidence="7 9" id="KW-0460">Magnesium</keyword>
<dbReference type="OrthoDB" id="9805475at2"/>
<keyword evidence="7" id="KW-0132">Cell division</keyword>
<feature type="binding site" evidence="9">
    <location>
        <position position="269"/>
    </location>
    <ligand>
        <name>Mg(2+)</name>
        <dbReference type="ChEBI" id="CHEBI:18420"/>
    </ligand>
</feature>
<evidence type="ECO:0000256" key="5">
    <source>
        <dbReference type="ARBA" id="ARBA00022989"/>
    </source>
</evidence>
<feature type="transmembrane region" description="Helical" evidence="7">
    <location>
        <begin position="195"/>
        <end position="219"/>
    </location>
</feature>
<dbReference type="PANTHER" id="PTHR22926">
    <property type="entry name" value="PHOSPHO-N-ACETYLMURAMOYL-PENTAPEPTIDE-TRANSFERASE"/>
    <property type="match status" value="1"/>
</dbReference>
<dbReference type="InterPro" id="IPR018480">
    <property type="entry name" value="PNAcMuramoyl-5peptid_Trfase_CS"/>
</dbReference>
<dbReference type="Pfam" id="PF10555">
    <property type="entry name" value="MraY_sig1"/>
    <property type="match status" value="1"/>
</dbReference>
<feature type="transmembrane region" description="Helical" evidence="7">
    <location>
        <begin position="290"/>
        <end position="313"/>
    </location>
</feature>
<dbReference type="GO" id="GO:0051301">
    <property type="term" value="P:cell division"/>
    <property type="evidence" value="ECO:0007669"/>
    <property type="project" value="UniProtKB-KW"/>
</dbReference>
<dbReference type="GO" id="GO:0008360">
    <property type="term" value="P:regulation of cell shape"/>
    <property type="evidence" value="ECO:0007669"/>
    <property type="project" value="UniProtKB-KW"/>
</dbReference>
<comment type="similarity">
    <text evidence="2 7">Belongs to the glycosyltransferase 4 family. MraY subfamily.</text>
</comment>
<comment type="function">
    <text evidence="7">Catalyzes the initial step of the lipid cycle reactions in the biosynthesis of the cell wall peptidoglycan: transfers peptidoglycan precursor phospho-MurNAc-pentapeptide from UDP-MurNAc-pentapeptide onto the lipid carrier undecaprenyl phosphate, yielding undecaprenyl-pyrophosphoryl-MurNAc-pentapeptide, known as lipid I.</text>
</comment>
<dbReference type="EC" id="2.7.8.13" evidence="7 8"/>
<keyword evidence="11" id="KW-1185">Reference proteome</keyword>
<evidence type="ECO:0000256" key="7">
    <source>
        <dbReference type="HAMAP-Rule" id="MF_00038"/>
    </source>
</evidence>
<dbReference type="GO" id="GO:0071555">
    <property type="term" value="P:cell wall organization"/>
    <property type="evidence" value="ECO:0007669"/>
    <property type="project" value="UniProtKB-KW"/>
</dbReference>
<dbReference type="CDD" id="cd06852">
    <property type="entry name" value="GT_MraY"/>
    <property type="match status" value="1"/>
</dbReference>
<dbReference type="Pfam" id="PF00953">
    <property type="entry name" value="Glycos_transf_4"/>
    <property type="match status" value="1"/>
</dbReference>
<keyword evidence="7" id="KW-0131">Cell cycle</keyword>